<dbReference type="Proteomes" id="UP000314901">
    <property type="component" value="Chromosome"/>
</dbReference>
<proteinExistence type="predicted"/>
<dbReference type="EMBL" id="CP040953">
    <property type="protein sequence ID" value="QDC41649.1"/>
    <property type="molecule type" value="Genomic_DNA"/>
</dbReference>
<dbReference type="PANTHER" id="PTHR14119">
    <property type="entry name" value="HYDROLASE"/>
    <property type="match status" value="1"/>
</dbReference>
<evidence type="ECO:0000313" key="3">
    <source>
        <dbReference type="Proteomes" id="UP000314901"/>
    </source>
</evidence>
<dbReference type="RefSeq" id="WP_139868649.1">
    <property type="nucleotide sequence ID" value="NZ_CP040949.1"/>
</dbReference>
<dbReference type="Gene3D" id="3.40.50.850">
    <property type="entry name" value="Isochorismatase-like"/>
    <property type="match status" value="1"/>
</dbReference>
<dbReference type="InterPro" id="IPR050993">
    <property type="entry name" value="Isochorismatase_domain"/>
</dbReference>
<dbReference type="GeneID" id="66285505"/>
<accession>A0AAX1F0Q2</accession>
<evidence type="ECO:0000259" key="1">
    <source>
        <dbReference type="Pfam" id="PF00857"/>
    </source>
</evidence>
<organism evidence="2 3">
    <name type="scientific">Candidatus Methylopumilus universalis</name>
    <dbReference type="NCBI Taxonomy" id="2588536"/>
    <lineage>
        <taxon>Bacteria</taxon>
        <taxon>Pseudomonadati</taxon>
        <taxon>Pseudomonadota</taxon>
        <taxon>Betaproteobacteria</taxon>
        <taxon>Nitrosomonadales</taxon>
        <taxon>Methylophilaceae</taxon>
        <taxon>Candidatus Methylopumilus</taxon>
    </lineage>
</organism>
<name>A0AAX1F0Q2_9PROT</name>
<protein>
    <submittedName>
        <fullName evidence="2">Isochorismatase family protein</fullName>
    </submittedName>
</protein>
<gene>
    <name evidence="2" type="ORF">FIT94_06315</name>
</gene>
<dbReference type="KEGG" id="muv:FIT94_06315"/>
<evidence type="ECO:0000313" key="2">
    <source>
        <dbReference type="EMBL" id="QDC41649.1"/>
    </source>
</evidence>
<dbReference type="AlphaFoldDB" id="A0AAX1F0Q2"/>
<dbReference type="InterPro" id="IPR036380">
    <property type="entry name" value="Isochorismatase-like_sf"/>
</dbReference>
<dbReference type="InterPro" id="IPR000868">
    <property type="entry name" value="Isochorismatase-like_dom"/>
</dbReference>
<dbReference type="Pfam" id="PF00857">
    <property type="entry name" value="Isochorismatase"/>
    <property type="match status" value="1"/>
</dbReference>
<dbReference type="SUPFAM" id="SSF52499">
    <property type="entry name" value="Isochorismatase-like hydrolases"/>
    <property type="match status" value="1"/>
</dbReference>
<sequence length="181" mass="19976">MINDQLLSQVVVIDIQDKLVDVMPKSEIKKVIDTSSILIQAAKILEVPCLYTEQYPKGLGATVKKLKSLLPHPAIEKKAFSCLDESKFKSALVKSRPQIILCGLETHICILQTALALKAAGKEVFVAEDATLSRSSLHHQNAIARLRSEGIVITNIESVIFEWLRVADGDQFKTIAKLIKS</sequence>
<dbReference type="PANTHER" id="PTHR14119:SF3">
    <property type="entry name" value="ISOCHORISMATASE DOMAIN-CONTAINING PROTEIN 2"/>
    <property type="match status" value="1"/>
</dbReference>
<feature type="domain" description="Isochorismatase-like" evidence="1">
    <location>
        <begin position="10"/>
        <end position="156"/>
    </location>
</feature>
<reference evidence="2 3" key="1">
    <citation type="journal article" date="2019" name="ISME J.">
        <title>Evolution in action: habitat transition from sediment to the pelagial leads to genome streamlining in Methylophilaceae.</title>
        <authorList>
            <person name="Salcher M."/>
            <person name="Schaefle D."/>
            <person name="Kaspar M."/>
            <person name="Neuenschwander S.M."/>
            <person name="Ghai R."/>
        </authorList>
    </citation>
    <scope>NUCLEOTIDE SEQUENCE [LARGE SCALE GENOMIC DNA]</scope>
    <source>
        <strain evidence="2 3">MMS-RVI-51</strain>
    </source>
</reference>